<name>A0A4Q2UBP8_9HYPH</name>
<keyword evidence="3" id="KW-1185">Reference proteome</keyword>
<proteinExistence type="predicted"/>
<dbReference type="AlphaFoldDB" id="A0A4Q2UBP8"/>
<dbReference type="EMBL" id="QYBB01000001">
    <property type="protein sequence ID" value="RYC34070.1"/>
    <property type="molecule type" value="Genomic_DNA"/>
</dbReference>
<comment type="caution">
    <text evidence="2">The sequence shown here is derived from an EMBL/GenBank/DDBJ whole genome shotgun (WGS) entry which is preliminary data.</text>
</comment>
<sequence length="197" mass="20903">MAQIPKPPTSEARRADADAQAASAARNAARTTAEASRGLADQLLRSGADARFDALSNPALHLTPADRRRLLSSLTGHEPARRIVPGGTASRWALIRSRLPYRVGAQAFAGAVVLTAVVGLLVARSHTPIGLVVSDSPQDLLVPFTLEDGRIAFDRLDAGRPYALVSQSDGGMVLRRWVAGVGYAEAHILTGYMHPKP</sequence>
<dbReference type="RefSeq" id="WP_129222997.1">
    <property type="nucleotide sequence ID" value="NZ_QYBB01000001.1"/>
</dbReference>
<protein>
    <submittedName>
        <fullName evidence="2">Uncharacterized protein</fullName>
    </submittedName>
</protein>
<evidence type="ECO:0000256" key="1">
    <source>
        <dbReference type="SAM" id="MobiDB-lite"/>
    </source>
</evidence>
<reference evidence="2 3" key="1">
    <citation type="submission" date="2018-12" db="EMBL/GenBank/DDBJ databases">
        <authorList>
            <person name="Grouzdev D.S."/>
            <person name="Krutkina M.S."/>
        </authorList>
    </citation>
    <scope>NUCLEOTIDE SEQUENCE [LARGE SCALE GENOMIC DNA]</scope>
    <source>
        <strain evidence="2 3">RmlP026</strain>
    </source>
</reference>
<evidence type="ECO:0000313" key="3">
    <source>
        <dbReference type="Proteomes" id="UP000290759"/>
    </source>
</evidence>
<gene>
    <name evidence="2" type="ORF">D3273_02130</name>
</gene>
<accession>A0A4Q2UBP8</accession>
<feature type="compositionally biased region" description="Low complexity" evidence="1">
    <location>
        <begin position="18"/>
        <end position="33"/>
    </location>
</feature>
<reference evidence="2 3" key="2">
    <citation type="submission" date="2019-02" db="EMBL/GenBank/DDBJ databases">
        <title>'Lichenibacterium ramalinii' gen. nov. sp. nov., 'Lichenibacterium minor' gen. nov. sp. nov.</title>
        <authorList>
            <person name="Pankratov T."/>
        </authorList>
    </citation>
    <scope>NUCLEOTIDE SEQUENCE [LARGE SCALE GENOMIC DNA]</scope>
    <source>
        <strain evidence="2 3">RmlP026</strain>
    </source>
</reference>
<dbReference type="OrthoDB" id="7989777at2"/>
<organism evidence="2 3">
    <name type="scientific">Lichenibacterium minor</name>
    <dbReference type="NCBI Taxonomy" id="2316528"/>
    <lineage>
        <taxon>Bacteria</taxon>
        <taxon>Pseudomonadati</taxon>
        <taxon>Pseudomonadota</taxon>
        <taxon>Alphaproteobacteria</taxon>
        <taxon>Hyphomicrobiales</taxon>
        <taxon>Lichenihabitantaceae</taxon>
        <taxon>Lichenibacterium</taxon>
    </lineage>
</organism>
<dbReference type="Proteomes" id="UP000290759">
    <property type="component" value="Unassembled WGS sequence"/>
</dbReference>
<feature type="region of interest" description="Disordered" evidence="1">
    <location>
        <begin position="1"/>
        <end position="33"/>
    </location>
</feature>
<evidence type="ECO:0000313" key="2">
    <source>
        <dbReference type="EMBL" id="RYC34070.1"/>
    </source>
</evidence>